<dbReference type="EMBL" id="CP098400">
    <property type="protein sequence ID" value="URW80931.1"/>
    <property type="molecule type" value="Genomic_DNA"/>
</dbReference>
<organism evidence="1 2">
    <name type="scientific">Xiashengella succiniciproducens</name>
    <dbReference type="NCBI Taxonomy" id="2949635"/>
    <lineage>
        <taxon>Bacteria</taxon>
        <taxon>Pseudomonadati</taxon>
        <taxon>Bacteroidota</taxon>
        <taxon>Bacteroidia</taxon>
        <taxon>Marinilabiliales</taxon>
        <taxon>Marinilabiliaceae</taxon>
        <taxon>Xiashengella</taxon>
    </lineage>
</organism>
<accession>A0A9J6ZTK7</accession>
<evidence type="ECO:0000313" key="1">
    <source>
        <dbReference type="EMBL" id="URW80931.1"/>
    </source>
</evidence>
<dbReference type="Proteomes" id="UP001056426">
    <property type="component" value="Chromosome"/>
</dbReference>
<gene>
    <name evidence="1" type="ORF">M9189_06145</name>
</gene>
<protein>
    <submittedName>
        <fullName evidence="1">Uncharacterized protein</fullName>
    </submittedName>
</protein>
<reference evidence="1" key="1">
    <citation type="submission" date="2022-05" db="EMBL/GenBank/DDBJ databases">
        <authorList>
            <person name="Sun X."/>
        </authorList>
    </citation>
    <scope>NUCLEOTIDE SEQUENCE</scope>
    <source>
        <strain evidence="1">Ai-910</strain>
    </source>
</reference>
<sequence length="61" mass="6989">MIKDFLLHKDKENGNHTHNQAHLAVQNTGDRFAAKRAFILHAHPNPPTNLDNSLTRTEIMF</sequence>
<name>A0A9J6ZTK7_9BACT</name>
<proteinExistence type="predicted"/>
<dbReference type="KEGG" id="alkq:M9189_06145"/>
<reference evidence="1" key="2">
    <citation type="submission" date="2022-06" db="EMBL/GenBank/DDBJ databases">
        <title>Xiashengella guii gen. nov. sp. nov., a bacterium isolated form anaerobic digestion tank.</title>
        <authorList>
            <person name="Huang H."/>
        </authorList>
    </citation>
    <scope>NUCLEOTIDE SEQUENCE</scope>
    <source>
        <strain evidence="1">Ai-910</strain>
    </source>
</reference>
<evidence type="ECO:0000313" key="2">
    <source>
        <dbReference type="Proteomes" id="UP001056426"/>
    </source>
</evidence>
<keyword evidence="2" id="KW-1185">Reference proteome</keyword>
<dbReference type="RefSeq" id="WP_250725428.1">
    <property type="nucleotide sequence ID" value="NZ_CP098400.1"/>
</dbReference>
<dbReference type="AlphaFoldDB" id="A0A9J6ZTK7"/>